<dbReference type="SUPFAM" id="SSF103473">
    <property type="entry name" value="MFS general substrate transporter"/>
    <property type="match status" value="1"/>
</dbReference>
<feature type="transmembrane region" description="Helical" evidence="2">
    <location>
        <begin position="61"/>
        <end position="82"/>
    </location>
</feature>
<protein>
    <submittedName>
        <fullName evidence="3">Related to Staphylococcus multidrug resistance protein</fullName>
    </submittedName>
</protein>
<dbReference type="AlphaFoldDB" id="A0A1E1L604"/>
<evidence type="ECO:0000313" key="4">
    <source>
        <dbReference type="Proteomes" id="UP000178129"/>
    </source>
</evidence>
<evidence type="ECO:0000256" key="1">
    <source>
        <dbReference type="ARBA" id="ARBA00004141"/>
    </source>
</evidence>
<dbReference type="GO" id="GO:0022857">
    <property type="term" value="F:transmembrane transporter activity"/>
    <property type="evidence" value="ECO:0007669"/>
    <property type="project" value="InterPro"/>
</dbReference>
<evidence type="ECO:0000256" key="2">
    <source>
        <dbReference type="SAM" id="Phobius"/>
    </source>
</evidence>
<gene>
    <name evidence="3" type="ORF">RCO7_05238</name>
</gene>
<keyword evidence="2" id="KW-0472">Membrane</keyword>
<dbReference type="GO" id="GO:0000329">
    <property type="term" value="C:fungal-type vacuole membrane"/>
    <property type="evidence" value="ECO:0007669"/>
    <property type="project" value="TreeGrafter"/>
</dbReference>
<feature type="transmembrane region" description="Helical" evidence="2">
    <location>
        <begin position="436"/>
        <end position="461"/>
    </location>
</feature>
<feature type="transmembrane region" description="Helical" evidence="2">
    <location>
        <begin position="94"/>
        <end position="115"/>
    </location>
</feature>
<accession>A0A1E1L604</accession>
<dbReference type="InParanoid" id="A0A1E1L604"/>
<feature type="transmembrane region" description="Helical" evidence="2">
    <location>
        <begin position="192"/>
        <end position="217"/>
    </location>
</feature>
<keyword evidence="4" id="KW-1185">Reference proteome</keyword>
<feature type="transmembrane region" description="Helical" evidence="2">
    <location>
        <begin position="322"/>
        <end position="339"/>
    </location>
</feature>
<dbReference type="PANTHER" id="PTHR23520:SF5">
    <property type="entry name" value="TRANSPORTER, PUTATIVE (AFU_ORTHOLOGUE AFUA_3G04000)-RELATED"/>
    <property type="match status" value="1"/>
</dbReference>
<dbReference type="EMBL" id="FJUW01000037">
    <property type="protein sequence ID" value="CZT05891.1"/>
    <property type="molecule type" value="Genomic_DNA"/>
</dbReference>
<dbReference type="InterPro" id="IPR011701">
    <property type="entry name" value="MFS"/>
</dbReference>
<evidence type="ECO:0000313" key="3">
    <source>
        <dbReference type="EMBL" id="CZT05891.1"/>
    </source>
</evidence>
<name>A0A1E1L604_9HELO</name>
<dbReference type="FunCoup" id="A0A1E1L604">
    <property type="interactions" value="136"/>
</dbReference>
<comment type="subcellular location">
    <subcellularLocation>
        <location evidence="1">Membrane</location>
        <topology evidence="1">Multi-pass membrane protein</topology>
    </subcellularLocation>
</comment>
<dbReference type="Proteomes" id="UP000178129">
    <property type="component" value="Unassembled WGS sequence"/>
</dbReference>
<sequence>MGLPKALKRLSLSLGADSVWHSSLDLKLLILARMIRMFAYGGTTLVLVPYLSALGVPDTKIGLFMTLTLVGDIGVSTVLTVVGDGMGVRTTMVAGALLMVGGGIAFAVLENYWVLLAASVLGVINPSANEIDPFKAIEESAIARLSTPENRNDFFAWWTLLGMIGMAASTLFTGFAVDVLKGDYGLQALDIYRLVFLGYAAVGFLKLVCALCISSQVELQASSALLDDSEVESIDTSHPLLSEHQCQHQDGPYGTASYPRGNDISPSHSDTDLAPMFTPDSRSFIWKLSLAMIPDYIGSGLAQITWMTYFFKRKYNIGEGPLGLAIFIASIISSFLNLLSSPLSRALGQFPTMVLCHTITSISLLMITAPSNRTLALGLFMLRIVLREIDAAPRQSFIMGGVLDEERTSAMGLVMVVKTVGCCAGLFLTGEFAGSGYFWVAFIVAGGLKLLHNVVIVAFFWNHKGRHEI</sequence>
<dbReference type="Gene3D" id="1.20.1250.20">
    <property type="entry name" value="MFS general substrate transporter like domains"/>
    <property type="match status" value="1"/>
</dbReference>
<keyword evidence="2" id="KW-0812">Transmembrane</keyword>
<feature type="transmembrane region" description="Helical" evidence="2">
    <location>
        <begin position="37"/>
        <end position="55"/>
    </location>
</feature>
<dbReference type="STRING" id="914237.A0A1E1L604"/>
<proteinExistence type="predicted"/>
<dbReference type="Pfam" id="PF07690">
    <property type="entry name" value="MFS_1"/>
    <property type="match status" value="1"/>
</dbReference>
<feature type="transmembrane region" description="Helical" evidence="2">
    <location>
        <begin position="359"/>
        <end position="386"/>
    </location>
</feature>
<feature type="transmembrane region" description="Helical" evidence="2">
    <location>
        <begin position="407"/>
        <end position="430"/>
    </location>
</feature>
<reference evidence="4" key="1">
    <citation type="submission" date="2016-03" db="EMBL/GenBank/DDBJ databases">
        <authorList>
            <person name="Ploux O."/>
        </authorList>
    </citation>
    <scope>NUCLEOTIDE SEQUENCE [LARGE SCALE GENOMIC DNA]</scope>
    <source>
        <strain evidence="4">UK7</strain>
    </source>
</reference>
<feature type="transmembrane region" description="Helical" evidence="2">
    <location>
        <begin position="155"/>
        <end position="180"/>
    </location>
</feature>
<dbReference type="InterPro" id="IPR036259">
    <property type="entry name" value="MFS_trans_sf"/>
</dbReference>
<dbReference type="PANTHER" id="PTHR23520">
    <property type="entry name" value="TRANSPORTER, PUTATIVE (AFU_ORTHOLOGUE AFUA_3G04000)-RELATED"/>
    <property type="match status" value="1"/>
</dbReference>
<organism evidence="3 4">
    <name type="scientific">Rhynchosporium graminicola</name>
    <dbReference type="NCBI Taxonomy" id="2792576"/>
    <lineage>
        <taxon>Eukaryota</taxon>
        <taxon>Fungi</taxon>
        <taxon>Dikarya</taxon>
        <taxon>Ascomycota</taxon>
        <taxon>Pezizomycotina</taxon>
        <taxon>Leotiomycetes</taxon>
        <taxon>Helotiales</taxon>
        <taxon>Ploettnerulaceae</taxon>
        <taxon>Rhynchosporium</taxon>
    </lineage>
</organism>
<comment type="caution">
    <text evidence="3">The sequence shown here is derived from an EMBL/GenBank/DDBJ whole genome shotgun (WGS) entry which is preliminary data.</text>
</comment>
<keyword evidence="2" id="KW-1133">Transmembrane helix</keyword>